<dbReference type="GO" id="GO:0003700">
    <property type="term" value="F:DNA-binding transcription factor activity"/>
    <property type="evidence" value="ECO:0007669"/>
    <property type="project" value="InterPro"/>
</dbReference>
<comment type="caution">
    <text evidence="8">The sequence shown here is derived from an EMBL/GenBank/DDBJ whole genome shotgun (WGS) entry which is preliminary data.</text>
</comment>
<feature type="binding site" evidence="7">
    <location>
        <position position="96"/>
    </location>
    <ligand>
        <name>Zn(2+)</name>
        <dbReference type="ChEBI" id="CHEBI:29105"/>
    </ligand>
</feature>
<keyword evidence="6" id="KW-0804">Transcription</keyword>
<name>J6HI96_9FIRM</name>
<dbReference type="Pfam" id="PF01475">
    <property type="entry name" value="FUR"/>
    <property type="match status" value="1"/>
</dbReference>
<dbReference type="Proteomes" id="UP000005244">
    <property type="component" value="Unassembled WGS sequence"/>
</dbReference>
<comment type="similarity">
    <text evidence="1">Belongs to the Fur family.</text>
</comment>
<dbReference type="InterPro" id="IPR002481">
    <property type="entry name" value="FUR"/>
</dbReference>
<feature type="binding site" evidence="7">
    <location>
        <position position="133"/>
    </location>
    <ligand>
        <name>Zn(2+)</name>
        <dbReference type="ChEBI" id="CHEBI:29105"/>
    </ligand>
</feature>
<dbReference type="GO" id="GO:1900376">
    <property type="term" value="P:regulation of secondary metabolite biosynthetic process"/>
    <property type="evidence" value="ECO:0007669"/>
    <property type="project" value="TreeGrafter"/>
</dbReference>
<feature type="binding site" evidence="7">
    <location>
        <position position="93"/>
    </location>
    <ligand>
        <name>Zn(2+)</name>
        <dbReference type="ChEBI" id="CHEBI:29105"/>
    </ligand>
</feature>
<dbReference type="GO" id="GO:0045892">
    <property type="term" value="P:negative regulation of DNA-templated transcription"/>
    <property type="evidence" value="ECO:0007669"/>
    <property type="project" value="TreeGrafter"/>
</dbReference>
<dbReference type="GO" id="GO:0000976">
    <property type="term" value="F:transcription cis-regulatory region binding"/>
    <property type="evidence" value="ECO:0007669"/>
    <property type="project" value="TreeGrafter"/>
</dbReference>
<reference evidence="8 9" key="1">
    <citation type="submission" date="2012-07" db="EMBL/GenBank/DDBJ databases">
        <authorList>
            <person name="Durkin A.S."/>
            <person name="McCorrison J."/>
            <person name="Torralba M."/>
            <person name="Gillis M."/>
            <person name="Methe B."/>
            <person name="Sutton G."/>
            <person name="Nelson K.E."/>
        </authorList>
    </citation>
    <scope>NUCLEOTIDE SEQUENCE [LARGE SCALE GENOMIC DNA]</scope>
    <source>
        <strain evidence="8 9">OBRC8</strain>
    </source>
</reference>
<evidence type="ECO:0000256" key="4">
    <source>
        <dbReference type="ARBA" id="ARBA00023015"/>
    </source>
</evidence>
<dbReference type="PANTHER" id="PTHR33202:SF8">
    <property type="entry name" value="PEROXIDE-RESPONSIVE REPRESSOR PERR"/>
    <property type="match status" value="1"/>
</dbReference>
<dbReference type="InterPro" id="IPR036390">
    <property type="entry name" value="WH_DNA-bd_sf"/>
</dbReference>
<accession>J6HI96</accession>
<dbReference type="GO" id="GO:0008270">
    <property type="term" value="F:zinc ion binding"/>
    <property type="evidence" value="ECO:0007669"/>
    <property type="project" value="TreeGrafter"/>
</dbReference>
<evidence type="ECO:0000256" key="3">
    <source>
        <dbReference type="ARBA" id="ARBA00022833"/>
    </source>
</evidence>
<keyword evidence="2" id="KW-0678">Repressor</keyword>
<dbReference type="Gene3D" id="3.30.1490.190">
    <property type="match status" value="1"/>
</dbReference>
<dbReference type="PANTHER" id="PTHR33202">
    <property type="entry name" value="ZINC UPTAKE REGULATION PROTEIN"/>
    <property type="match status" value="1"/>
</dbReference>
<organism evidence="8 9">
    <name type="scientific">Peptoanaerobacter stomatis</name>
    <dbReference type="NCBI Taxonomy" id="796937"/>
    <lineage>
        <taxon>Bacteria</taxon>
        <taxon>Bacillati</taxon>
        <taxon>Bacillota</taxon>
        <taxon>Clostridia</taxon>
        <taxon>Peptostreptococcales</taxon>
        <taxon>Filifactoraceae</taxon>
        <taxon>Peptoanaerobacter</taxon>
    </lineage>
</organism>
<evidence type="ECO:0000256" key="6">
    <source>
        <dbReference type="ARBA" id="ARBA00023163"/>
    </source>
</evidence>
<evidence type="ECO:0000256" key="5">
    <source>
        <dbReference type="ARBA" id="ARBA00023125"/>
    </source>
</evidence>
<dbReference type="RefSeq" id="WP_009530321.1">
    <property type="nucleotide sequence ID" value="NZ_ALNK01000005.1"/>
</dbReference>
<evidence type="ECO:0000256" key="7">
    <source>
        <dbReference type="PIRSR" id="PIRSR602481-1"/>
    </source>
</evidence>
<gene>
    <name evidence="8" type="ORF">HMPREF1143_1328</name>
</gene>
<protein>
    <submittedName>
        <fullName evidence="8">Ferric uptake regulator family protein</fullName>
    </submittedName>
</protein>
<keyword evidence="3 7" id="KW-0862">Zinc</keyword>
<dbReference type="CDD" id="cd07153">
    <property type="entry name" value="Fur_like"/>
    <property type="match status" value="1"/>
</dbReference>
<dbReference type="InterPro" id="IPR036388">
    <property type="entry name" value="WH-like_DNA-bd_sf"/>
</dbReference>
<evidence type="ECO:0000256" key="2">
    <source>
        <dbReference type="ARBA" id="ARBA00022491"/>
    </source>
</evidence>
<dbReference type="Gene3D" id="1.10.10.10">
    <property type="entry name" value="Winged helix-like DNA-binding domain superfamily/Winged helix DNA-binding domain"/>
    <property type="match status" value="1"/>
</dbReference>
<dbReference type="AlphaFoldDB" id="J6HI96"/>
<evidence type="ECO:0000313" key="8">
    <source>
        <dbReference type="EMBL" id="EJU24655.1"/>
    </source>
</evidence>
<keyword evidence="9" id="KW-1185">Reference proteome</keyword>
<comment type="cofactor">
    <cofactor evidence="7">
        <name>Zn(2+)</name>
        <dbReference type="ChEBI" id="CHEBI:29105"/>
    </cofactor>
    <text evidence="7">Binds 1 zinc ion per subunit.</text>
</comment>
<dbReference type="SUPFAM" id="SSF46785">
    <property type="entry name" value="Winged helix' DNA-binding domain"/>
    <property type="match status" value="1"/>
</dbReference>
<evidence type="ECO:0000256" key="1">
    <source>
        <dbReference type="ARBA" id="ARBA00007957"/>
    </source>
</evidence>
<sequence>MFEKEIEELKSFNINPSKQRVLVLNYLNEHSDKHNTVDDIFKAFRDNDTKLSLATIYNTISLFKREGLISNVTLPSGEVKYERDRSNHIHFECRKCGEIYNMKMELSDNFLKEYNDFTIESKYVLLRGLCPNCQD</sequence>
<keyword evidence="5" id="KW-0238">DNA-binding</keyword>
<dbReference type="InterPro" id="IPR043135">
    <property type="entry name" value="Fur_C"/>
</dbReference>
<proteinExistence type="inferred from homology"/>
<dbReference type="EMBL" id="ALNK01000005">
    <property type="protein sequence ID" value="EJU24655.1"/>
    <property type="molecule type" value="Genomic_DNA"/>
</dbReference>
<evidence type="ECO:0000313" key="9">
    <source>
        <dbReference type="Proteomes" id="UP000005244"/>
    </source>
</evidence>
<keyword evidence="4" id="KW-0805">Transcription regulation</keyword>
<feature type="binding site" evidence="7">
    <location>
        <position position="130"/>
    </location>
    <ligand>
        <name>Zn(2+)</name>
        <dbReference type="ChEBI" id="CHEBI:29105"/>
    </ligand>
</feature>
<keyword evidence="7" id="KW-0479">Metal-binding</keyword>